<keyword evidence="2" id="KW-0732">Signal</keyword>
<feature type="signal peptide" evidence="2">
    <location>
        <begin position="1"/>
        <end position="24"/>
    </location>
</feature>
<name>R3W2P6_9ENTE</name>
<proteinExistence type="predicted"/>
<dbReference type="EMBL" id="AJAT01000017">
    <property type="protein sequence ID" value="EOL41927.1"/>
    <property type="molecule type" value="Genomic_DNA"/>
</dbReference>
<gene>
    <name evidence="3" type="ORF">UC3_02275</name>
</gene>
<organism evidence="3 4">
    <name type="scientific">Enterococcus phoeniculicola ATCC BAA-412</name>
    <dbReference type="NCBI Taxonomy" id="1158610"/>
    <lineage>
        <taxon>Bacteria</taxon>
        <taxon>Bacillati</taxon>
        <taxon>Bacillota</taxon>
        <taxon>Bacilli</taxon>
        <taxon>Lactobacillales</taxon>
        <taxon>Enterococcaceae</taxon>
        <taxon>Enterococcus</taxon>
    </lineage>
</organism>
<comment type="caution">
    <text evidence="3">The sequence shown here is derived from an EMBL/GenBank/DDBJ whole genome shotgun (WGS) entry which is preliminary data.</text>
</comment>
<dbReference type="PATRIC" id="fig|1158610.3.peg.2251"/>
<feature type="chain" id="PRO_5039484736" evidence="2">
    <location>
        <begin position="25"/>
        <end position="181"/>
    </location>
</feature>
<reference evidence="3 4" key="1">
    <citation type="submission" date="2013-02" db="EMBL/GenBank/DDBJ databases">
        <title>The Genome Sequence of Enterococcus phoeniculicola BAA-412.</title>
        <authorList>
            <consortium name="The Broad Institute Genome Sequencing Platform"/>
            <consortium name="The Broad Institute Genome Sequencing Center for Infectious Disease"/>
            <person name="Earl A.M."/>
            <person name="Gilmore M.S."/>
            <person name="Lebreton F."/>
            <person name="Walker B."/>
            <person name="Young S.K."/>
            <person name="Zeng Q."/>
            <person name="Gargeya S."/>
            <person name="Fitzgerald M."/>
            <person name="Haas B."/>
            <person name="Abouelleil A."/>
            <person name="Alvarado L."/>
            <person name="Arachchi H.M."/>
            <person name="Berlin A.M."/>
            <person name="Chapman S.B."/>
            <person name="Dewar J."/>
            <person name="Goldberg J."/>
            <person name="Griggs A."/>
            <person name="Gujja S."/>
            <person name="Hansen M."/>
            <person name="Howarth C."/>
            <person name="Imamovic A."/>
            <person name="Larimer J."/>
            <person name="McCowan C."/>
            <person name="Murphy C."/>
            <person name="Neiman D."/>
            <person name="Pearson M."/>
            <person name="Priest M."/>
            <person name="Roberts A."/>
            <person name="Saif S."/>
            <person name="Shea T."/>
            <person name="Sisk P."/>
            <person name="Sykes S."/>
            <person name="Wortman J."/>
            <person name="Nusbaum C."/>
            <person name="Birren B."/>
        </authorList>
    </citation>
    <scope>NUCLEOTIDE SEQUENCE [LARGE SCALE GENOMIC DNA]</scope>
    <source>
        <strain evidence="3 4">ATCC BAA-412</strain>
    </source>
</reference>
<keyword evidence="4" id="KW-1185">Reference proteome</keyword>
<feature type="compositionally biased region" description="Basic and acidic residues" evidence="1">
    <location>
        <begin position="160"/>
        <end position="172"/>
    </location>
</feature>
<evidence type="ECO:0000256" key="2">
    <source>
        <dbReference type="SAM" id="SignalP"/>
    </source>
</evidence>
<feature type="compositionally biased region" description="Basic and acidic residues" evidence="1">
    <location>
        <begin position="74"/>
        <end position="93"/>
    </location>
</feature>
<evidence type="ECO:0000313" key="4">
    <source>
        <dbReference type="Proteomes" id="UP000013785"/>
    </source>
</evidence>
<sequence length="181" mass="20037">MKKRIVLGFSFLLTMGIFSLTALSADAAAPSSIMELRQEKIAKKLAFLQEKAGVEVKNRVQVKIEEKEAAIAKKKADEQAAAKKKQEEADKQAAELAAQETAKAEQQAVEQAAQQEAAQETYAADNSQPDVTTSASQSGREIGEKNREYGEQLSNPDLSWEERQQIIQEKKNYNQNNHGGW</sequence>
<evidence type="ECO:0000256" key="1">
    <source>
        <dbReference type="SAM" id="MobiDB-lite"/>
    </source>
</evidence>
<dbReference type="RefSeq" id="WP_010768919.1">
    <property type="nucleotide sequence ID" value="NZ_ASWE01000001.1"/>
</dbReference>
<feature type="compositionally biased region" description="Basic and acidic residues" evidence="1">
    <location>
        <begin position="141"/>
        <end position="150"/>
    </location>
</feature>
<dbReference type="OrthoDB" id="2366302at2"/>
<feature type="compositionally biased region" description="Polar residues" evidence="1">
    <location>
        <begin position="125"/>
        <end position="139"/>
    </location>
</feature>
<dbReference type="Proteomes" id="UP000013785">
    <property type="component" value="Unassembled WGS sequence"/>
</dbReference>
<feature type="region of interest" description="Disordered" evidence="1">
    <location>
        <begin position="74"/>
        <end position="181"/>
    </location>
</feature>
<feature type="compositionally biased region" description="Low complexity" evidence="1">
    <location>
        <begin position="94"/>
        <end position="124"/>
    </location>
</feature>
<accession>R3W2P6</accession>
<dbReference type="eggNOG" id="ENOG5030708">
    <property type="taxonomic scope" value="Bacteria"/>
</dbReference>
<dbReference type="AlphaFoldDB" id="R3W2P6"/>
<dbReference type="HOGENOM" id="CLU_1486893_0_0_9"/>
<dbReference type="STRING" id="154621.RV11_GL002639"/>
<evidence type="ECO:0000313" key="3">
    <source>
        <dbReference type="EMBL" id="EOL41927.1"/>
    </source>
</evidence>
<protein>
    <submittedName>
        <fullName evidence="3">Uncharacterized protein</fullName>
    </submittedName>
</protein>